<feature type="transmembrane region" description="Helical" evidence="7">
    <location>
        <begin position="43"/>
        <end position="65"/>
    </location>
</feature>
<dbReference type="PANTHER" id="PTHR42865">
    <property type="entry name" value="PROTON/GLUTAMATE-ASPARTATE SYMPORTER"/>
    <property type="match status" value="1"/>
</dbReference>
<accession>A0ABS3IW02</accession>
<dbReference type="EMBL" id="JAFMNU010000132">
    <property type="protein sequence ID" value="MBO0624551.1"/>
    <property type="molecule type" value="Genomic_DNA"/>
</dbReference>
<keyword evidence="6 7" id="KW-0472">Membrane</keyword>
<evidence type="ECO:0000256" key="3">
    <source>
        <dbReference type="ARBA" id="ARBA00022475"/>
    </source>
</evidence>
<organism evidence="8 9">
    <name type="scientific">Bifidobacterium asteroides</name>
    <dbReference type="NCBI Taxonomy" id="1684"/>
    <lineage>
        <taxon>Bacteria</taxon>
        <taxon>Bacillati</taxon>
        <taxon>Actinomycetota</taxon>
        <taxon>Actinomycetes</taxon>
        <taxon>Bifidobacteriales</taxon>
        <taxon>Bifidobacteriaceae</taxon>
        <taxon>Bifidobacterium</taxon>
    </lineage>
</organism>
<reference evidence="8" key="1">
    <citation type="submission" date="2021-03" db="EMBL/GenBank/DDBJ databases">
        <title>Genome sequence of Bifidobacterium asteroides strain wkB204 isolated from a honey bee gut.</title>
        <authorList>
            <person name="Motta E.V.S."/>
            <person name="Kwong W.K."/>
            <person name="Moran N.A."/>
        </authorList>
    </citation>
    <scope>NUCLEOTIDE SEQUENCE</scope>
    <source>
        <strain evidence="8">WkB204</strain>
    </source>
</reference>
<name>A0ABS3IW02_9BIFI</name>
<dbReference type="InterPro" id="IPR001991">
    <property type="entry name" value="Na-dicarboxylate_symporter"/>
</dbReference>
<evidence type="ECO:0000256" key="2">
    <source>
        <dbReference type="ARBA" id="ARBA00022448"/>
    </source>
</evidence>
<feature type="transmembrane region" description="Helical" evidence="7">
    <location>
        <begin position="304"/>
        <end position="321"/>
    </location>
</feature>
<evidence type="ECO:0000256" key="5">
    <source>
        <dbReference type="ARBA" id="ARBA00022989"/>
    </source>
</evidence>
<evidence type="ECO:0000256" key="1">
    <source>
        <dbReference type="ARBA" id="ARBA00004651"/>
    </source>
</evidence>
<comment type="caution">
    <text evidence="8">The sequence shown here is derived from an EMBL/GenBank/DDBJ whole genome shotgun (WGS) entry which is preliminary data.</text>
</comment>
<dbReference type="SUPFAM" id="SSF118215">
    <property type="entry name" value="Proton glutamate symport protein"/>
    <property type="match status" value="1"/>
</dbReference>
<feature type="transmembrane region" description="Helical" evidence="7">
    <location>
        <begin position="12"/>
        <end position="31"/>
    </location>
</feature>
<feature type="transmembrane region" description="Helical" evidence="7">
    <location>
        <begin position="77"/>
        <end position="102"/>
    </location>
</feature>
<dbReference type="Pfam" id="PF00375">
    <property type="entry name" value="SDF"/>
    <property type="match status" value="1"/>
</dbReference>
<feature type="transmembrane region" description="Helical" evidence="7">
    <location>
        <begin position="222"/>
        <end position="242"/>
    </location>
</feature>
<evidence type="ECO:0000313" key="8">
    <source>
        <dbReference type="EMBL" id="MBO0624551.1"/>
    </source>
</evidence>
<evidence type="ECO:0000256" key="4">
    <source>
        <dbReference type="ARBA" id="ARBA00022692"/>
    </source>
</evidence>
<dbReference type="Proteomes" id="UP000664299">
    <property type="component" value="Unassembled WGS sequence"/>
</dbReference>
<keyword evidence="2" id="KW-0813">Transport</keyword>
<keyword evidence="9" id="KW-1185">Reference proteome</keyword>
<keyword evidence="4 7" id="KW-0812">Transmembrane</keyword>
<evidence type="ECO:0000313" key="9">
    <source>
        <dbReference type="Proteomes" id="UP000664299"/>
    </source>
</evidence>
<feature type="transmembrane region" description="Helical" evidence="7">
    <location>
        <begin position="189"/>
        <end position="210"/>
    </location>
</feature>
<feature type="transmembrane region" description="Helical" evidence="7">
    <location>
        <begin position="254"/>
        <end position="275"/>
    </location>
</feature>
<keyword evidence="5 7" id="KW-1133">Transmembrane helix</keyword>
<evidence type="ECO:0000256" key="7">
    <source>
        <dbReference type="SAM" id="Phobius"/>
    </source>
</evidence>
<comment type="subcellular location">
    <subcellularLocation>
        <location evidence="1">Cell membrane</location>
        <topology evidence="1">Multi-pass membrane protein</topology>
    </subcellularLocation>
</comment>
<dbReference type="PANTHER" id="PTHR42865:SF7">
    <property type="entry name" value="PROTON_GLUTAMATE-ASPARTATE SYMPORTER"/>
    <property type="match status" value="1"/>
</dbReference>
<feature type="transmembrane region" description="Helical" evidence="7">
    <location>
        <begin position="328"/>
        <end position="346"/>
    </location>
</feature>
<dbReference type="InterPro" id="IPR036458">
    <property type="entry name" value="Na:dicarbo_symporter_sf"/>
</dbReference>
<feature type="transmembrane region" description="Helical" evidence="7">
    <location>
        <begin position="148"/>
        <end position="169"/>
    </location>
</feature>
<feature type="transmembrane region" description="Helical" evidence="7">
    <location>
        <begin position="352"/>
        <end position="374"/>
    </location>
</feature>
<proteinExistence type="predicted"/>
<evidence type="ECO:0000256" key="6">
    <source>
        <dbReference type="ARBA" id="ARBA00023136"/>
    </source>
</evidence>
<keyword evidence="3" id="KW-1003">Cell membrane</keyword>
<sequence length="419" mass="44184">MNIRKIIKNYSFSILMILGLIVGALGGLIFGSKAKVVQPVADIFLNLVFTVIVPLIMVSITSAIANMSNLSKLGKIFGVMLAAIVAGGIVTSLLALAVGLIWNPAEGVHLDMSNIGVESAKYKASGSIDIVGMLTTNDFINLLSLKHMMPLIIFSMLMGVAAASIGEAAQPFKRFLSSATTVLTKVVEIIMYMAPVGIACYFASLVGNVGSTVVSGIIRLSIIYVLFCVCFAVLQGTLYAAIGAGMQGVKRYWTMVWPSLTMAMGTCSSSATISINQQVTHNMGVPDEIGNVTVPVGAMIHKNGVVAVQIFKILFLFGIFGRSFTVKSALLAIVVAVISGVIVGTIPTGGFIGELFICSSFGFPTGVVPIIVIMGSLTDPFCTMTSVTSQPALSMTISRFTEGPHWLGKQLSMQSTVQQ</sequence>
<dbReference type="PRINTS" id="PR00173">
    <property type="entry name" value="EDTRNSPORT"/>
</dbReference>
<protein>
    <submittedName>
        <fullName evidence="8">Dicarboxylate/amino acid:cation symporter</fullName>
    </submittedName>
</protein>
<gene>
    <name evidence="8" type="ORF">J1F30_09365</name>
</gene>
<dbReference type="Gene3D" id="1.10.3860.10">
    <property type="entry name" value="Sodium:dicarboxylate symporter"/>
    <property type="match status" value="1"/>
</dbReference>